<dbReference type="Proteomes" id="UP000317909">
    <property type="component" value="Chromosome"/>
</dbReference>
<dbReference type="EMBL" id="CP036339">
    <property type="protein sequence ID" value="QDT72576.1"/>
    <property type="molecule type" value="Genomic_DNA"/>
</dbReference>
<name>A0A517TW33_9BACT</name>
<proteinExistence type="predicted"/>
<accession>A0A517TW33</accession>
<feature type="region of interest" description="Disordered" evidence="2">
    <location>
        <begin position="163"/>
        <end position="188"/>
    </location>
</feature>
<evidence type="ECO:0000313" key="3">
    <source>
        <dbReference type="EMBL" id="QDT72576.1"/>
    </source>
</evidence>
<evidence type="ECO:0000256" key="2">
    <source>
        <dbReference type="SAM" id="MobiDB-lite"/>
    </source>
</evidence>
<keyword evidence="4" id="KW-1185">Reference proteome</keyword>
<organism evidence="3 4">
    <name type="scientific">Lacipirellula limnantheis</name>
    <dbReference type="NCBI Taxonomy" id="2528024"/>
    <lineage>
        <taxon>Bacteria</taxon>
        <taxon>Pseudomonadati</taxon>
        <taxon>Planctomycetota</taxon>
        <taxon>Planctomycetia</taxon>
        <taxon>Pirellulales</taxon>
        <taxon>Lacipirellulaceae</taxon>
        <taxon>Lacipirellula</taxon>
    </lineage>
</organism>
<evidence type="ECO:0000256" key="1">
    <source>
        <dbReference type="SAM" id="Coils"/>
    </source>
</evidence>
<gene>
    <name evidence="3" type="ORF">I41_17560</name>
</gene>
<evidence type="ECO:0008006" key="5">
    <source>
        <dbReference type="Google" id="ProtNLM"/>
    </source>
</evidence>
<reference evidence="3 4" key="1">
    <citation type="submission" date="2019-02" db="EMBL/GenBank/DDBJ databases">
        <title>Deep-cultivation of Planctomycetes and their phenomic and genomic characterization uncovers novel biology.</title>
        <authorList>
            <person name="Wiegand S."/>
            <person name="Jogler M."/>
            <person name="Boedeker C."/>
            <person name="Pinto D."/>
            <person name="Vollmers J."/>
            <person name="Rivas-Marin E."/>
            <person name="Kohn T."/>
            <person name="Peeters S.H."/>
            <person name="Heuer A."/>
            <person name="Rast P."/>
            <person name="Oberbeckmann S."/>
            <person name="Bunk B."/>
            <person name="Jeske O."/>
            <person name="Meyerdierks A."/>
            <person name="Storesund J.E."/>
            <person name="Kallscheuer N."/>
            <person name="Luecker S."/>
            <person name="Lage O.M."/>
            <person name="Pohl T."/>
            <person name="Merkel B.J."/>
            <person name="Hornburger P."/>
            <person name="Mueller R.-W."/>
            <person name="Bruemmer F."/>
            <person name="Labrenz M."/>
            <person name="Spormann A.M."/>
            <person name="Op den Camp H."/>
            <person name="Overmann J."/>
            <person name="Amann R."/>
            <person name="Jetten M.S.M."/>
            <person name="Mascher T."/>
            <person name="Medema M.H."/>
            <person name="Devos D.P."/>
            <person name="Kaster A.-K."/>
            <person name="Ovreas L."/>
            <person name="Rohde M."/>
            <person name="Galperin M.Y."/>
            <person name="Jogler C."/>
        </authorList>
    </citation>
    <scope>NUCLEOTIDE SEQUENCE [LARGE SCALE GENOMIC DNA]</scope>
    <source>
        <strain evidence="3 4">I41</strain>
    </source>
</reference>
<feature type="coiled-coil region" evidence="1">
    <location>
        <begin position="69"/>
        <end position="145"/>
    </location>
</feature>
<feature type="compositionally biased region" description="Acidic residues" evidence="2">
    <location>
        <begin position="177"/>
        <end position="187"/>
    </location>
</feature>
<sequence length="210" mass="23937">MVEFRSIDTLREALAPVEALRGEQSELESWVRESFATLDSLHGELSDWQRDLTRQQALLDQRQAAVDDAGDALAQVAEYRQRLADAENEYRQLEAENAEQLRTLEDIERQLAVAKVEMRLLHRDAHEHREERREWLAELSDMRRSMESQGTLLQQIFDRSGEGECDGALGASHGIEAPEDLAAGDDDVACRSAELRRRADSRRAAQRRPS</sequence>
<dbReference type="Gene3D" id="1.10.287.2610">
    <property type="match status" value="1"/>
</dbReference>
<dbReference type="OrthoDB" id="9924871at2"/>
<dbReference type="KEGG" id="llh:I41_17560"/>
<dbReference type="AlphaFoldDB" id="A0A517TW33"/>
<protein>
    <recommendedName>
        <fullName evidence="5">Chromosome partition protein Smc</fullName>
    </recommendedName>
</protein>
<keyword evidence="1" id="KW-0175">Coiled coil</keyword>
<dbReference type="RefSeq" id="WP_145432134.1">
    <property type="nucleotide sequence ID" value="NZ_CP036339.1"/>
</dbReference>
<evidence type="ECO:0000313" key="4">
    <source>
        <dbReference type="Proteomes" id="UP000317909"/>
    </source>
</evidence>